<dbReference type="PATRIC" id="fig|263475.3.peg.4120"/>
<dbReference type="STRING" id="263475.AMD00_14280"/>
<dbReference type="SUPFAM" id="SSF55729">
    <property type="entry name" value="Acyl-CoA N-acyltransferases (Nat)"/>
    <property type="match status" value="1"/>
</dbReference>
<organism evidence="2 3">
    <name type="scientific">Viridibacillus arvi</name>
    <dbReference type="NCBI Taxonomy" id="263475"/>
    <lineage>
        <taxon>Bacteria</taxon>
        <taxon>Bacillati</taxon>
        <taxon>Bacillota</taxon>
        <taxon>Bacilli</taxon>
        <taxon>Bacillales</taxon>
        <taxon>Caryophanaceae</taxon>
        <taxon>Viridibacillus</taxon>
    </lineage>
</organism>
<gene>
    <name evidence="2" type="ORF">AMD00_14280</name>
</gene>
<dbReference type="AlphaFoldDB" id="A0A0M0LFQ7"/>
<dbReference type="PANTHER" id="PTHR43610:SF1">
    <property type="entry name" value="N-ACETYLTRANSFERASE DOMAIN-CONTAINING PROTEIN"/>
    <property type="match status" value="1"/>
</dbReference>
<feature type="domain" description="N-acetyltransferase" evidence="1">
    <location>
        <begin position="11"/>
        <end position="150"/>
    </location>
</feature>
<reference evidence="3" key="1">
    <citation type="submission" date="2015-08" db="EMBL/GenBank/DDBJ databases">
        <title>Fjat-10028 dsm 16317.</title>
        <authorList>
            <person name="Liu B."/>
            <person name="Wang J."/>
            <person name="Zhu Y."/>
            <person name="Liu G."/>
            <person name="Chen Q."/>
            <person name="Chen Z."/>
            <person name="Lan J."/>
            <person name="Che J."/>
            <person name="Ge C."/>
            <person name="Shi H."/>
            <person name="Pan Z."/>
            <person name="Liu X."/>
        </authorList>
    </citation>
    <scope>NUCLEOTIDE SEQUENCE [LARGE SCALE GENOMIC DNA]</scope>
    <source>
        <strain evidence="3">DSM 16317</strain>
    </source>
</reference>
<accession>A0A0M0LFQ7</accession>
<dbReference type="EMBL" id="LILB01000005">
    <property type="protein sequence ID" value="KOO49518.1"/>
    <property type="molecule type" value="Genomic_DNA"/>
</dbReference>
<evidence type="ECO:0000259" key="1">
    <source>
        <dbReference type="Pfam" id="PF13302"/>
    </source>
</evidence>
<dbReference type="InterPro" id="IPR016181">
    <property type="entry name" value="Acyl_CoA_acyltransferase"/>
</dbReference>
<dbReference type="OrthoDB" id="9795199at2"/>
<evidence type="ECO:0000313" key="2">
    <source>
        <dbReference type="EMBL" id="KOO49518.1"/>
    </source>
</evidence>
<evidence type="ECO:0000313" key="3">
    <source>
        <dbReference type="Proteomes" id="UP000036867"/>
    </source>
</evidence>
<name>A0A0M0LFQ7_9BACL</name>
<dbReference type="InterPro" id="IPR000182">
    <property type="entry name" value="GNAT_dom"/>
</dbReference>
<protein>
    <submittedName>
        <fullName evidence="2">GNAT family acetyltransferase</fullName>
    </submittedName>
</protein>
<keyword evidence="2" id="KW-0808">Transferase</keyword>
<dbReference type="PANTHER" id="PTHR43610">
    <property type="entry name" value="BLL6696 PROTEIN"/>
    <property type="match status" value="1"/>
</dbReference>
<dbReference type="GO" id="GO:0016747">
    <property type="term" value="F:acyltransferase activity, transferring groups other than amino-acyl groups"/>
    <property type="evidence" value="ECO:0007669"/>
    <property type="project" value="InterPro"/>
</dbReference>
<dbReference type="RefSeq" id="WP_053417687.1">
    <property type="nucleotide sequence ID" value="NZ_LILB01000005.1"/>
</dbReference>
<dbReference type="Proteomes" id="UP000036867">
    <property type="component" value="Unassembled WGS sequence"/>
</dbReference>
<keyword evidence="3" id="KW-1185">Reference proteome</keyword>
<dbReference type="Pfam" id="PF13302">
    <property type="entry name" value="Acetyltransf_3"/>
    <property type="match status" value="1"/>
</dbReference>
<dbReference type="Gene3D" id="3.40.630.30">
    <property type="match status" value="1"/>
</dbReference>
<proteinExistence type="predicted"/>
<comment type="caution">
    <text evidence="2">The sequence shown here is derived from an EMBL/GenBank/DDBJ whole genome shotgun (WGS) entry which is preliminary data.</text>
</comment>
<dbReference type="GeneID" id="301137264"/>
<sequence>MEDIQLLGEHVLLVPLKDSHLEGLYLAGQFQEIWTYTSAKIRSIEDMKQYIKQALYEKINGTQYPFVIIEKKTNQIIGSTRFLDIDCQQKRLEIGFTWLTPTKWRTPINTECKYLLLKFAFEQLSVNRVQIKTDHENKRSQAAIERLGAKKEGILRNHMIRPNGTIRNTVIYSIIDSEWSDVKLRLEGLLIRQM</sequence>